<keyword evidence="2" id="KW-1185">Reference proteome</keyword>
<organism evidence="1 2">
    <name type="scientific">Oikopleura dioica</name>
    <name type="common">Tunicate</name>
    <dbReference type="NCBI Taxonomy" id="34765"/>
    <lineage>
        <taxon>Eukaryota</taxon>
        <taxon>Metazoa</taxon>
        <taxon>Chordata</taxon>
        <taxon>Tunicata</taxon>
        <taxon>Appendicularia</taxon>
        <taxon>Copelata</taxon>
        <taxon>Oikopleuridae</taxon>
        <taxon>Oikopleura</taxon>
    </lineage>
</organism>
<accession>A0ABN7SMH3</accession>
<dbReference type="EMBL" id="OU015570">
    <property type="protein sequence ID" value="CAG5101480.1"/>
    <property type="molecule type" value="Genomic_DNA"/>
</dbReference>
<proteinExistence type="predicted"/>
<evidence type="ECO:0000313" key="1">
    <source>
        <dbReference type="EMBL" id="CAG5101480.1"/>
    </source>
</evidence>
<reference evidence="1 2" key="1">
    <citation type="submission" date="2021-04" db="EMBL/GenBank/DDBJ databases">
        <authorList>
            <person name="Bliznina A."/>
        </authorList>
    </citation>
    <scope>NUCLEOTIDE SEQUENCE [LARGE SCALE GENOMIC DNA]</scope>
</reference>
<name>A0ABN7SMH3_OIKDI</name>
<dbReference type="Proteomes" id="UP001158576">
    <property type="component" value="Chromosome YSR"/>
</dbReference>
<gene>
    <name evidence="1" type="ORF">OKIOD_LOCUS8688</name>
</gene>
<protein>
    <submittedName>
        <fullName evidence="1">Oidioi.mRNA.OKI2018_I69.YSR.g17130.t1.cds</fullName>
    </submittedName>
</protein>
<sequence>MKKQLEFVEVRQYIPPVKSRDSHKLAEIVAFSIEHRCTLANGMLDTWQYFKITDKPCDQVVNLWLKNKIKTAVALYGARLGPFRGACPTRSWVIKKAFQLMLEIPKETIDASWRKVNLEHPMIHEDFIFEVDDEEEEIEVGAQNGQVGDGAQMEEEAEVGAQNGEVGYGAQMEEVADEGYQNGQGGEVGQMIDEMVAEIDWEMVGAENEAYGGAQIEEIDDEMEENGGEMDIGRGS</sequence>
<evidence type="ECO:0000313" key="2">
    <source>
        <dbReference type="Proteomes" id="UP001158576"/>
    </source>
</evidence>